<dbReference type="InterPro" id="IPR011706">
    <property type="entry name" value="Cu-oxidase_C"/>
</dbReference>
<evidence type="ECO:0000259" key="6">
    <source>
        <dbReference type="Pfam" id="PF07732"/>
    </source>
</evidence>
<dbReference type="InterPro" id="IPR002355">
    <property type="entry name" value="Cu_oxidase_Cu_BS"/>
</dbReference>
<evidence type="ECO:0000256" key="4">
    <source>
        <dbReference type="SAM" id="Phobius"/>
    </source>
</evidence>
<evidence type="ECO:0000313" key="7">
    <source>
        <dbReference type="EMBL" id="MDL9978196.1"/>
    </source>
</evidence>
<dbReference type="SUPFAM" id="SSF49503">
    <property type="entry name" value="Cupredoxins"/>
    <property type="match status" value="3"/>
</dbReference>
<accession>A0ABT7MUT0</accession>
<keyword evidence="4" id="KW-1133">Transmembrane helix</keyword>
<dbReference type="InterPro" id="IPR045087">
    <property type="entry name" value="Cu-oxidase_fam"/>
</dbReference>
<keyword evidence="8" id="KW-1185">Reference proteome</keyword>
<evidence type="ECO:0000256" key="3">
    <source>
        <dbReference type="ARBA" id="ARBA00023008"/>
    </source>
</evidence>
<feature type="transmembrane region" description="Helical" evidence="4">
    <location>
        <begin position="71"/>
        <end position="88"/>
    </location>
</feature>
<keyword evidence="1" id="KW-0479">Metal-binding</keyword>
<dbReference type="CDD" id="cd04202">
    <property type="entry name" value="CuRO_D2_2dMcoN_like"/>
    <property type="match status" value="1"/>
</dbReference>
<dbReference type="EMBL" id="JASXSZ010000001">
    <property type="protein sequence ID" value="MDL9978196.1"/>
    <property type="molecule type" value="Genomic_DNA"/>
</dbReference>
<feature type="transmembrane region" description="Helical" evidence="4">
    <location>
        <begin position="36"/>
        <end position="59"/>
    </location>
</feature>
<feature type="transmembrane region" description="Helical" evidence="4">
    <location>
        <begin position="6"/>
        <end position="24"/>
    </location>
</feature>
<keyword evidence="3" id="KW-0186">Copper</keyword>
<keyword evidence="2" id="KW-0560">Oxidoreductase</keyword>
<feature type="transmembrane region" description="Helical" evidence="4">
    <location>
        <begin position="134"/>
        <end position="153"/>
    </location>
</feature>
<dbReference type="RefSeq" id="WP_286286384.1">
    <property type="nucleotide sequence ID" value="NZ_JASXSZ010000001.1"/>
</dbReference>
<feature type="transmembrane region" description="Helical" evidence="4">
    <location>
        <begin position="109"/>
        <end position="128"/>
    </location>
</feature>
<dbReference type="Pfam" id="PF07732">
    <property type="entry name" value="Cu-oxidase_3"/>
    <property type="match status" value="1"/>
</dbReference>
<evidence type="ECO:0000256" key="1">
    <source>
        <dbReference type="ARBA" id="ARBA00022723"/>
    </source>
</evidence>
<evidence type="ECO:0000313" key="8">
    <source>
        <dbReference type="Proteomes" id="UP001235064"/>
    </source>
</evidence>
<protein>
    <submittedName>
        <fullName evidence="7">Multicopper oxidase family protein</fullName>
    </submittedName>
</protein>
<dbReference type="PANTHER" id="PTHR11709">
    <property type="entry name" value="MULTI-COPPER OXIDASE"/>
    <property type="match status" value="1"/>
</dbReference>
<keyword evidence="4" id="KW-0812">Transmembrane</keyword>
<feature type="domain" description="Plastocyanin-like" evidence="5">
    <location>
        <begin position="531"/>
        <end position="627"/>
    </location>
</feature>
<feature type="domain" description="Plastocyanin-like" evidence="6">
    <location>
        <begin position="256"/>
        <end position="357"/>
    </location>
</feature>
<dbReference type="InterPro" id="IPR008972">
    <property type="entry name" value="Cupredoxin"/>
</dbReference>
<feature type="transmembrane region" description="Helical" evidence="4">
    <location>
        <begin position="165"/>
        <end position="184"/>
    </location>
</feature>
<evidence type="ECO:0000256" key="2">
    <source>
        <dbReference type="ARBA" id="ARBA00023002"/>
    </source>
</evidence>
<organism evidence="7 8">
    <name type="scientific">Microbacterium candidum</name>
    <dbReference type="NCBI Taxonomy" id="3041922"/>
    <lineage>
        <taxon>Bacteria</taxon>
        <taxon>Bacillati</taxon>
        <taxon>Actinomycetota</taxon>
        <taxon>Actinomycetes</taxon>
        <taxon>Micrococcales</taxon>
        <taxon>Microbacteriaceae</taxon>
        <taxon>Microbacterium</taxon>
    </lineage>
</organism>
<dbReference type="PROSITE" id="PS00080">
    <property type="entry name" value="MULTICOPPER_OXIDASE2"/>
    <property type="match status" value="1"/>
</dbReference>
<sequence length="647" mass="67356">MTATVLQVVALALGLAGAGTWATVATTRGPITRIGWWAPAMGAVVVVLGTAATTAGLWAHDWWFAADRVEASLPLSLIALVWFAVSLLRDLRRAGSPARTHASSPTRTAAWAGCAASAAGLVTALAIGAPASPWAIGAVWLLVAGATAIVALAQAKTRSRRPLAAVIAGSAAVVIAAATAGIVAQSQPDPLVAAAHQHGASAAAVTGESPLQGYPGSGAPTSVTNLRDTSTAKPDVETTLEARQSDATLPSGTVIPVWSYGELGGPAIEATVGDTVQVTLRNRDIADGVTIHWHGYPVPNGDDGVAGVTQDAVRPGGSFTYRFVATVPGTYWYHTHQVSSTGVVKGLYGTFVVHPKAAEKGLDVTAALHTFGRTLVIGSTDRPDIRTVAPGTPVRVRLINTDQLTHTVTVSGTSFRVAAIDGSDVGTPTDVKGESLKIPAGGRYDVAFTMPEGGARIDDAASANAYLGFVTRKDAEPPKATPTTRTFDPLAYGDGAFPAWSGRAFAVTDTLVLDRLPRLTEDGPGYAYTVDGAVYPQIPPTVVREGDTVELTIVNRGFDVHPMHPHGHRILVLSVDGRKPQAPLWLDSFDVLPGQVWKVAFVADNRGIWMDHCHNLEHAALGMVTHLAYVGVVSPFEHGGVARNDAE</sequence>
<comment type="caution">
    <text evidence="7">The sequence shown here is derived from an EMBL/GenBank/DDBJ whole genome shotgun (WGS) entry which is preliminary data.</text>
</comment>
<dbReference type="PANTHER" id="PTHR11709:SF394">
    <property type="entry name" value="FI03373P-RELATED"/>
    <property type="match status" value="1"/>
</dbReference>
<dbReference type="InterPro" id="IPR011707">
    <property type="entry name" value="Cu-oxidase-like_N"/>
</dbReference>
<proteinExistence type="predicted"/>
<dbReference type="Pfam" id="PF07731">
    <property type="entry name" value="Cu-oxidase_2"/>
    <property type="match status" value="1"/>
</dbReference>
<dbReference type="Proteomes" id="UP001235064">
    <property type="component" value="Unassembled WGS sequence"/>
</dbReference>
<keyword evidence="4" id="KW-0472">Membrane</keyword>
<evidence type="ECO:0000259" key="5">
    <source>
        <dbReference type="Pfam" id="PF07731"/>
    </source>
</evidence>
<name>A0ABT7MUT0_9MICO</name>
<dbReference type="Gene3D" id="2.60.40.420">
    <property type="entry name" value="Cupredoxins - blue copper proteins"/>
    <property type="match status" value="3"/>
</dbReference>
<reference evidence="7 8" key="1">
    <citation type="submission" date="2023-06" db="EMBL/GenBank/DDBJ databases">
        <title>Microbacterium sp. nov., isolated from a waste landfill.</title>
        <authorList>
            <person name="Wen W."/>
        </authorList>
    </citation>
    <scope>NUCLEOTIDE SEQUENCE [LARGE SCALE GENOMIC DNA]</scope>
    <source>
        <strain evidence="7 8">ASV49</strain>
    </source>
</reference>
<gene>
    <name evidence="7" type="ORF">QSV35_02520</name>
</gene>